<evidence type="ECO:0000256" key="7">
    <source>
        <dbReference type="ARBA" id="ARBA00022984"/>
    </source>
</evidence>
<evidence type="ECO:0000256" key="11">
    <source>
        <dbReference type="ARBA" id="ARBA00023316"/>
    </source>
</evidence>
<keyword evidence="12 14" id="KW-0460">Magnesium</keyword>
<dbReference type="UniPathway" id="UPA00219"/>
<dbReference type="InterPro" id="IPR000715">
    <property type="entry name" value="Glycosyl_transferase_4"/>
</dbReference>
<keyword evidence="10 12" id="KW-0131">Cell cycle</keyword>
<feature type="transmembrane region" description="Helical" evidence="12">
    <location>
        <begin position="105"/>
        <end position="123"/>
    </location>
</feature>
<dbReference type="GO" id="GO:0071555">
    <property type="term" value="P:cell wall organization"/>
    <property type="evidence" value="ECO:0007669"/>
    <property type="project" value="UniProtKB-KW"/>
</dbReference>
<gene>
    <name evidence="12" type="primary">mraY</name>
    <name evidence="15" type="ORF">SAMN05660413_00308</name>
</gene>
<feature type="transmembrane region" description="Helical" evidence="12">
    <location>
        <begin position="315"/>
        <end position="335"/>
    </location>
</feature>
<name>A0A1I4XUG7_9FLAO</name>
<dbReference type="GO" id="GO:0009252">
    <property type="term" value="P:peptidoglycan biosynthetic process"/>
    <property type="evidence" value="ECO:0007669"/>
    <property type="project" value="UniProtKB-UniRule"/>
</dbReference>
<comment type="catalytic activity">
    <reaction evidence="12">
        <text>UDP-N-acetyl-alpha-D-muramoyl-L-alanyl-gamma-D-glutamyl-meso-2,6-diaminopimeloyl-D-alanyl-D-alanine + di-trans,octa-cis-undecaprenyl phosphate = di-trans,octa-cis-undecaprenyl diphospho-N-acetyl-alpha-D-muramoyl-L-alanyl-D-glutamyl-meso-2,6-diaminopimeloyl-D-alanyl-D-alanine + UMP</text>
        <dbReference type="Rhea" id="RHEA:28386"/>
        <dbReference type="ChEBI" id="CHEBI:57865"/>
        <dbReference type="ChEBI" id="CHEBI:60392"/>
        <dbReference type="ChEBI" id="CHEBI:61386"/>
        <dbReference type="ChEBI" id="CHEBI:61387"/>
        <dbReference type="EC" id="2.7.8.13"/>
    </reaction>
</comment>
<keyword evidence="11 12" id="KW-0961">Cell wall biogenesis/degradation</keyword>
<dbReference type="STRING" id="287099.SAMN05660413_00308"/>
<evidence type="ECO:0000256" key="14">
    <source>
        <dbReference type="PIRSR" id="PIRSR600715-1"/>
    </source>
</evidence>
<dbReference type="CDD" id="cd06852">
    <property type="entry name" value="GT_MraY"/>
    <property type="match status" value="1"/>
</dbReference>
<dbReference type="GO" id="GO:0051301">
    <property type="term" value="P:cell division"/>
    <property type="evidence" value="ECO:0007669"/>
    <property type="project" value="UniProtKB-KW"/>
</dbReference>
<dbReference type="AlphaFoldDB" id="A0A1I4XUG7"/>
<comment type="similarity">
    <text evidence="2 12">Belongs to the glycosyltransferase 4 family. MraY subfamily.</text>
</comment>
<dbReference type="PANTHER" id="PTHR22926">
    <property type="entry name" value="PHOSPHO-N-ACETYLMURAMOYL-PENTAPEPTIDE-TRANSFERASE"/>
    <property type="match status" value="1"/>
</dbReference>
<dbReference type="HAMAP" id="MF_00038">
    <property type="entry name" value="MraY"/>
    <property type="match status" value="1"/>
</dbReference>
<evidence type="ECO:0000256" key="5">
    <source>
        <dbReference type="ARBA" id="ARBA00022692"/>
    </source>
</evidence>
<dbReference type="PANTHER" id="PTHR22926:SF5">
    <property type="entry name" value="PHOSPHO-N-ACETYLMURAMOYL-PENTAPEPTIDE-TRANSFERASE HOMOLOG"/>
    <property type="match status" value="1"/>
</dbReference>
<comment type="subcellular location">
    <subcellularLocation>
        <location evidence="12">Cell membrane</location>
        <topology evidence="12">Multi-pass membrane protein</topology>
    </subcellularLocation>
    <subcellularLocation>
        <location evidence="1">Membrane</location>
        <topology evidence="1">Multi-pass membrane protein</topology>
    </subcellularLocation>
</comment>
<dbReference type="NCBIfam" id="TIGR00445">
    <property type="entry name" value="mraY"/>
    <property type="match status" value="1"/>
</dbReference>
<evidence type="ECO:0000256" key="13">
    <source>
        <dbReference type="NCBIfam" id="TIGR00445"/>
    </source>
</evidence>
<evidence type="ECO:0000256" key="3">
    <source>
        <dbReference type="ARBA" id="ARBA00022618"/>
    </source>
</evidence>
<sequence length="418" mass="46825">MQVPNKDMLYYLFEYLDAEYQVPGARLFQYISFRSAMAIILALAISTIYGKRIINYLRTKQIGESVRDLGLEGQNEKTGTPTMGGLIIIIATLIPVLLFARLDNIYVLLLIVTTLWMGAIGFIDDYIKTFKKDKEGLSGKFKVIGQVGLGLIVGATMYFHPAITVKEETNRPATQQQEMLVDTDEIVMGPEEKTTTTTIPFVKNNEFDYSSLITWINPVLKNYAWLIFIPIVIFIVTAVSNGANLTDGIDGLAAGSSAIIVLTLGIFAWVSGNIIFSDYLNIMYIPRSGEMTIYITAFAGSLVGFLWYNTYPAQVFMGDTGSLTIGGIIAVLAIATRKELLIPILCGIFLMENLSVVLQVAWFKFTKRKYGEGRRIFLMSPLHHHYQKRGYHESKIVVRFWIVGIFLAIVTIITLKVR</sequence>
<evidence type="ECO:0000256" key="6">
    <source>
        <dbReference type="ARBA" id="ARBA00022960"/>
    </source>
</evidence>
<feature type="transmembrane region" description="Helical" evidence="12">
    <location>
        <begin position="143"/>
        <end position="163"/>
    </location>
</feature>
<keyword evidence="8 12" id="KW-1133">Transmembrane helix</keyword>
<comment type="cofactor">
    <cofactor evidence="12 14">
        <name>Mg(2+)</name>
        <dbReference type="ChEBI" id="CHEBI:18420"/>
    </cofactor>
</comment>
<organism evidence="15 16">
    <name type="scientific">Salegentibacter flavus</name>
    <dbReference type="NCBI Taxonomy" id="287099"/>
    <lineage>
        <taxon>Bacteria</taxon>
        <taxon>Pseudomonadati</taxon>
        <taxon>Bacteroidota</taxon>
        <taxon>Flavobacteriia</taxon>
        <taxon>Flavobacteriales</taxon>
        <taxon>Flavobacteriaceae</taxon>
        <taxon>Salegentibacter</taxon>
    </lineage>
</organism>
<evidence type="ECO:0000256" key="2">
    <source>
        <dbReference type="ARBA" id="ARBA00005583"/>
    </source>
</evidence>
<dbReference type="PROSITE" id="PS01348">
    <property type="entry name" value="MRAY_2"/>
    <property type="match status" value="1"/>
</dbReference>
<feature type="transmembrane region" description="Helical" evidence="12">
    <location>
        <begin position="291"/>
        <end position="308"/>
    </location>
</feature>
<feature type="transmembrane region" description="Helical" evidence="12">
    <location>
        <begin position="341"/>
        <end position="365"/>
    </location>
</feature>
<dbReference type="Proteomes" id="UP000199153">
    <property type="component" value="Unassembled WGS sequence"/>
</dbReference>
<keyword evidence="7 12" id="KW-0573">Peptidoglycan synthesis</keyword>
<feature type="transmembrane region" description="Helical" evidence="12">
    <location>
        <begin position="82"/>
        <end position="99"/>
    </location>
</feature>
<feature type="transmembrane region" description="Helical" evidence="12">
    <location>
        <begin position="27"/>
        <end position="50"/>
    </location>
</feature>
<feature type="binding site" evidence="14">
    <location>
        <position position="244"/>
    </location>
    <ligand>
        <name>Mg(2+)</name>
        <dbReference type="ChEBI" id="CHEBI:18420"/>
    </ligand>
</feature>
<feature type="binding site" evidence="14">
    <location>
        <position position="319"/>
    </location>
    <ligand>
        <name>Mg(2+)</name>
        <dbReference type="ChEBI" id="CHEBI:18420"/>
    </ligand>
</feature>
<keyword evidence="3 12" id="KW-0132">Cell division</keyword>
<keyword evidence="4 12" id="KW-0808">Transferase</keyword>
<keyword evidence="16" id="KW-1185">Reference proteome</keyword>
<evidence type="ECO:0000256" key="1">
    <source>
        <dbReference type="ARBA" id="ARBA00004141"/>
    </source>
</evidence>
<dbReference type="EMBL" id="FOVL01000001">
    <property type="protein sequence ID" value="SFN29023.1"/>
    <property type="molecule type" value="Genomic_DNA"/>
</dbReference>
<evidence type="ECO:0000256" key="10">
    <source>
        <dbReference type="ARBA" id="ARBA00023306"/>
    </source>
</evidence>
<proteinExistence type="inferred from homology"/>
<comment type="pathway">
    <text evidence="12">Cell wall biogenesis; peptidoglycan biosynthesis.</text>
</comment>
<keyword evidence="12" id="KW-1003">Cell membrane</keyword>
<dbReference type="GO" id="GO:0051992">
    <property type="term" value="F:UDP-N-acetylmuramoyl-L-alanyl-D-glutamyl-meso-2,6-diaminopimelyl-D-alanyl-D-alanine:undecaprenyl-phosphate transferase activity"/>
    <property type="evidence" value="ECO:0007669"/>
    <property type="project" value="RHEA"/>
</dbReference>
<reference evidence="15 16" key="1">
    <citation type="submission" date="2016-10" db="EMBL/GenBank/DDBJ databases">
        <authorList>
            <person name="de Groot N.N."/>
        </authorList>
    </citation>
    <scope>NUCLEOTIDE SEQUENCE [LARGE SCALE GENOMIC DNA]</scope>
    <source>
        <strain evidence="15 16">DSM 17794</strain>
    </source>
</reference>
<dbReference type="InterPro" id="IPR018480">
    <property type="entry name" value="PNAcMuramoyl-5peptid_Trfase_CS"/>
</dbReference>
<keyword evidence="12 14" id="KW-0479">Metal-binding</keyword>
<keyword evidence="6 12" id="KW-0133">Cell shape</keyword>
<evidence type="ECO:0000313" key="15">
    <source>
        <dbReference type="EMBL" id="SFN29023.1"/>
    </source>
</evidence>
<evidence type="ECO:0000256" key="12">
    <source>
        <dbReference type="HAMAP-Rule" id="MF_00038"/>
    </source>
</evidence>
<dbReference type="EC" id="2.7.8.13" evidence="12 13"/>
<dbReference type="PROSITE" id="PS01347">
    <property type="entry name" value="MRAY_1"/>
    <property type="match status" value="1"/>
</dbReference>
<comment type="function">
    <text evidence="12">Catalyzes the initial step of the lipid cycle reactions in the biosynthesis of the cell wall peptidoglycan: transfers peptidoglycan precursor phospho-MurNAc-pentapeptide from UDP-MurNAc-pentapeptide onto the lipid carrier undecaprenyl phosphate, yielding undecaprenyl-pyrophosphoryl-MurNAc-pentapeptide, known as lipid I.</text>
</comment>
<evidence type="ECO:0000313" key="16">
    <source>
        <dbReference type="Proteomes" id="UP000199153"/>
    </source>
</evidence>
<evidence type="ECO:0000256" key="8">
    <source>
        <dbReference type="ARBA" id="ARBA00022989"/>
    </source>
</evidence>
<dbReference type="GO" id="GO:0008360">
    <property type="term" value="P:regulation of cell shape"/>
    <property type="evidence" value="ECO:0007669"/>
    <property type="project" value="UniProtKB-KW"/>
</dbReference>
<dbReference type="InterPro" id="IPR003524">
    <property type="entry name" value="PNAcMuramoyl-5peptid_Trfase"/>
</dbReference>
<evidence type="ECO:0000256" key="9">
    <source>
        <dbReference type="ARBA" id="ARBA00023136"/>
    </source>
</evidence>
<dbReference type="GO" id="GO:0008963">
    <property type="term" value="F:phospho-N-acetylmuramoyl-pentapeptide-transferase activity"/>
    <property type="evidence" value="ECO:0007669"/>
    <property type="project" value="UniProtKB-UniRule"/>
</dbReference>
<protein>
    <recommendedName>
        <fullName evidence="12 13">Phospho-N-acetylmuramoyl-pentapeptide-transferase</fullName>
        <ecNumber evidence="12 13">2.7.8.13</ecNumber>
    </recommendedName>
    <alternativeName>
        <fullName evidence="12">UDP-MurNAc-pentapeptide phosphotransferase</fullName>
    </alternativeName>
</protein>
<evidence type="ECO:0000256" key="4">
    <source>
        <dbReference type="ARBA" id="ARBA00022679"/>
    </source>
</evidence>
<feature type="transmembrane region" description="Helical" evidence="12">
    <location>
        <begin position="223"/>
        <end position="240"/>
    </location>
</feature>
<keyword evidence="5 12" id="KW-0812">Transmembrane</keyword>
<feature type="transmembrane region" description="Helical" evidence="12">
    <location>
        <begin position="252"/>
        <end position="271"/>
    </location>
</feature>
<feature type="transmembrane region" description="Helical" evidence="12">
    <location>
        <begin position="396"/>
        <end position="415"/>
    </location>
</feature>
<dbReference type="GO" id="GO:0005886">
    <property type="term" value="C:plasma membrane"/>
    <property type="evidence" value="ECO:0007669"/>
    <property type="project" value="UniProtKB-SubCell"/>
</dbReference>
<dbReference type="Pfam" id="PF00953">
    <property type="entry name" value="Glycos_transf_4"/>
    <property type="match status" value="1"/>
</dbReference>
<dbReference type="GO" id="GO:0046872">
    <property type="term" value="F:metal ion binding"/>
    <property type="evidence" value="ECO:0007669"/>
    <property type="project" value="UniProtKB-KW"/>
</dbReference>
<keyword evidence="9 12" id="KW-0472">Membrane</keyword>
<accession>A0A1I4XUG7</accession>